<dbReference type="OrthoDB" id="9814143at2"/>
<evidence type="ECO:0000256" key="5">
    <source>
        <dbReference type="ARBA" id="ARBA00023136"/>
    </source>
</evidence>
<dbReference type="EMBL" id="RQET01000003">
    <property type="protein sequence ID" value="TGK12914.1"/>
    <property type="molecule type" value="Genomic_DNA"/>
</dbReference>
<keyword evidence="5 6" id="KW-0472">Membrane</keyword>
<gene>
    <name evidence="8" type="ORF">EHO60_03315</name>
</gene>
<evidence type="ECO:0000256" key="4">
    <source>
        <dbReference type="ARBA" id="ARBA00022989"/>
    </source>
</evidence>
<protein>
    <submittedName>
        <fullName evidence="8">RDD family protein</fullName>
    </submittedName>
</protein>
<dbReference type="Proteomes" id="UP000298458">
    <property type="component" value="Unassembled WGS sequence"/>
</dbReference>
<accession>A0A4R9GIY2</accession>
<proteinExistence type="predicted"/>
<evidence type="ECO:0000256" key="2">
    <source>
        <dbReference type="ARBA" id="ARBA00022475"/>
    </source>
</evidence>
<keyword evidence="2" id="KW-1003">Cell membrane</keyword>
<comment type="subcellular location">
    <subcellularLocation>
        <location evidence="1">Cell membrane</location>
        <topology evidence="1">Multi-pass membrane protein</topology>
    </subcellularLocation>
</comment>
<reference evidence="8" key="1">
    <citation type="journal article" date="2019" name="PLoS Negl. Trop. Dis.">
        <title>Revisiting the worldwide diversity of Leptospira species in the environment.</title>
        <authorList>
            <person name="Vincent A.T."/>
            <person name="Schiettekatte O."/>
            <person name="Bourhy P."/>
            <person name="Veyrier F.J."/>
            <person name="Picardeau M."/>
        </authorList>
    </citation>
    <scope>NUCLEOTIDE SEQUENCE [LARGE SCALE GENOMIC DNA]</scope>
    <source>
        <strain evidence="8">SSW15</strain>
    </source>
</reference>
<feature type="transmembrane region" description="Helical" evidence="6">
    <location>
        <begin position="101"/>
        <end position="128"/>
    </location>
</feature>
<feature type="domain" description="RDD" evidence="7">
    <location>
        <begin position="11"/>
        <end position="138"/>
    </location>
</feature>
<comment type="caution">
    <text evidence="8">The sequence shown here is derived from an EMBL/GenBank/DDBJ whole genome shotgun (WGS) entry which is preliminary data.</text>
</comment>
<dbReference type="AlphaFoldDB" id="A0A4R9GIY2"/>
<organism evidence="8 9">
    <name type="scientific">Leptospira fletcheri</name>
    <dbReference type="NCBI Taxonomy" id="2484981"/>
    <lineage>
        <taxon>Bacteria</taxon>
        <taxon>Pseudomonadati</taxon>
        <taxon>Spirochaetota</taxon>
        <taxon>Spirochaetia</taxon>
        <taxon>Leptospirales</taxon>
        <taxon>Leptospiraceae</taxon>
        <taxon>Leptospira</taxon>
    </lineage>
</organism>
<dbReference type="Pfam" id="PF06271">
    <property type="entry name" value="RDD"/>
    <property type="match status" value="1"/>
</dbReference>
<feature type="transmembrane region" description="Helical" evidence="6">
    <location>
        <begin position="15"/>
        <end position="36"/>
    </location>
</feature>
<dbReference type="GO" id="GO:0005886">
    <property type="term" value="C:plasma membrane"/>
    <property type="evidence" value="ECO:0007669"/>
    <property type="project" value="UniProtKB-SubCell"/>
</dbReference>
<evidence type="ECO:0000256" key="3">
    <source>
        <dbReference type="ARBA" id="ARBA00022692"/>
    </source>
</evidence>
<evidence type="ECO:0000259" key="7">
    <source>
        <dbReference type="Pfam" id="PF06271"/>
    </source>
</evidence>
<dbReference type="InterPro" id="IPR051791">
    <property type="entry name" value="Pra-immunoreactive"/>
</dbReference>
<dbReference type="PANTHER" id="PTHR36115:SF6">
    <property type="entry name" value="PROLINE-RICH ANTIGEN HOMOLOG"/>
    <property type="match status" value="1"/>
</dbReference>
<evidence type="ECO:0000313" key="9">
    <source>
        <dbReference type="Proteomes" id="UP000298458"/>
    </source>
</evidence>
<evidence type="ECO:0000256" key="6">
    <source>
        <dbReference type="SAM" id="Phobius"/>
    </source>
</evidence>
<name>A0A4R9GIY2_9LEPT</name>
<feature type="transmembrane region" description="Helical" evidence="6">
    <location>
        <begin position="48"/>
        <end position="69"/>
    </location>
</feature>
<sequence>MEEAERSGKVPFRRWFARFFDIFLYLPASNLIVYLIYSGTNNAPINRLKIAGIVAIFLVWPLFESLLIWKFGSTFGKYLLGIKVIRKNGEKIKYSTSVVRVFAVMLFGYGLWIPGLSLFTLLYSLVAIKRKESYWDKILDLQVVSEKMTAKRFGIAAVIFALEIFLLARVAAITNQ</sequence>
<keyword evidence="9" id="KW-1185">Reference proteome</keyword>
<keyword evidence="3 6" id="KW-0812">Transmembrane</keyword>
<evidence type="ECO:0000313" key="8">
    <source>
        <dbReference type="EMBL" id="TGK12914.1"/>
    </source>
</evidence>
<dbReference type="RefSeq" id="WP_135766759.1">
    <property type="nucleotide sequence ID" value="NZ_RQET01000003.1"/>
</dbReference>
<evidence type="ECO:0000256" key="1">
    <source>
        <dbReference type="ARBA" id="ARBA00004651"/>
    </source>
</evidence>
<dbReference type="InterPro" id="IPR010432">
    <property type="entry name" value="RDD"/>
</dbReference>
<dbReference type="PANTHER" id="PTHR36115">
    <property type="entry name" value="PROLINE-RICH ANTIGEN HOMOLOG-RELATED"/>
    <property type="match status" value="1"/>
</dbReference>
<feature type="transmembrane region" description="Helical" evidence="6">
    <location>
        <begin position="153"/>
        <end position="173"/>
    </location>
</feature>
<keyword evidence="4 6" id="KW-1133">Transmembrane helix</keyword>